<evidence type="ECO:0000313" key="1">
    <source>
        <dbReference type="EMBL" id="CCC89791.1"/>
    </source>
</evidence>
<dbReference type="EMBL" id="HE575316">
    <property type="protein sequence ID" value="CCC89791.1"/>
    <property type="molecule type" value="Genomic_DNA"/>
</dbReference>
<gene>
    <name evidence="1" type="ORF">TCIL3000_3_2230</name>
</gene>
<organism evidence="1">
    <name type="scientific">Trypanosoma congolense (strain IL3000)</name>
    <dbReference type="NCBI Taxonomy" id="1068625"/>
    <lineage>
        <taxon>Eukaryota</taxon>
        <taxon>Discoba</taxon>
        <taxon>Euglenozoa</taxon>
        <taxon>Kinetoplastea</taxon>
        <taxon>Metakinetoplastina</taxon>
        <taxon>Trypanosomatida</taxon>
        <taxon>Trypanosomatidae</taxon>
        <taxon>Trypanosoma</taxon>
        <taxon>Nannomonas</taxon>
    </lineage>
</organism>
<name>G0UK86_TRYCI</name>
<accession>G0UK86</accession>
<dbReference type="AlphaFoldDB" id="G0UK86"/>
<proteinExistence type="predicted"/>
<sequence>MSDYTFTYCRRYGSHFSAKFWLTRTHGYLHKCYMLFENDGSMPSSSCCSDFVLIALPLLPPHFSDPFHIEGFVSWGAIDCCFVGGMLRDKDECYIDYLEGLFRWADVDLSIVRSALASLGFDDHTIDIMMGECLSLCWSSSSSSTTASISGVLSERLYKQGLDKGPRPPEAGTLNRGASLQSRVSAGIESDANYPDTRHFPIDDITSVVSPLSTGSDMYVHQNGLPCYDTGEAESTAVSSQARCVGEIYSGLSSGSEWGSRGYKRHLKALEELLGIFWYSDGKVADDYISLRLRSSFCRLQLEKLVHHGNKPERIVFPVPRCLCGVRHSRPGTPQAVRNDVKHLTRFTDNCSRHFPTLRRRKACLSFRERSPSGGHARCELCTSLAGRFASPHKGRLSTKPQTTSTAPGSTCRVKIRPATVSTLGRGCMRAKATATTLSRRDDRVARALAYRDAWKCFGVLGV</sequence>
<protein>
    <submittedName>
        <fullName evidence="1">Uncharacterized protein TCIL3000_3_2230</fullName>
    </submittedName>
</protein>
<dbReference type="VEuPathDB" id="TriTrypDB:TcIL3000_3_2230"/>
<reference evidence="1" key="1">
    <citation type="journal article" date="2012" name="Proc. Natl. Acad. Sci. U.S.A.">
        <title>Antigenic diversity is generated by distinct evolutionary mechanisms in African trypanosome species.</title>
        <authorList>
            <person name="Jackson A.P."/>
            <person name="Berry A."/>
            <person name="Aslett M."/>
            <person name="Allison H.C."/>
            <person name="Burton P."/>
            <person name="Vavrova-Anderson J."/>
            <person name="Brown R."/>
            <person name="Browne H."/>
            <person name="Corton N."/>
            <person name="Hauser H."/>
            <person name="Gamble J."/>
            <person name="Gilderthorp R."/>
            <person name="Marcello L."/>
            <person name="McQuillan J."/>
            <person name="Otto T.D."/>
            <person name="Quail M.A."/>
            <person name="Sanders M.J."/>
            <person name="van Tonder A."/>
            <person name="Ginger M.L."/>
            <person name="Field M.C."/>
            <person name="Barry J.D."/>
            <person name="Hertz-Fowler C."/>
            <person name="Berriman M."/>
        </authorList>
    </citation>
    <scope>NUCLEOTIDE SEQUENCE</scope>
    <source>
        <strain evidence="1">IL3000</strain>
    </source>
</reference>